<dbReference type="EMBL" id="CAJNOL010003436">
    <property type="protein sequence ID" value="CAF1562574.1"/>
    <property type="molecule type" value="Genomic_DNA"/>
</dbReference>
<dbReference type="AlphaFoldDB" id="A0A815CU79"/>
<dbReference type="EMBL" id="CAJNOH010002288">
    <property type="protein sequence ID" value="CAF1284765.1"/>
    <property type="molecule type" value="Genomic_DNA"/>
</dbReference>
<evidence type="ECO:0000313" key="4">
    <source>
        <dbReference type="Proteomes" id="UP000663870"/>
    </source>
</evidence>
<proteinExistence type="predicted"/>
<keyword evidence="4" id="KW-1185">Reference proteome</keyword>
<reference evidence="1" key="1">
    <citation type="submission" date="2021-02" db="EMBL/GenBank/DDBJ databases">
        <authorList>
            <person name="Nowell W R."/>
        </authorList>
    </citation>
    <scope>NUCLEOTIDE SEQUENCE</scope>
</reference>
<accession>A0A815CU79</accession>
<dbReference type="Proteomes" id="UP000663854">
    <property type="component" value="Unassembled WGS sequence"/>
</dbReference>
<evidence type="ECO:0000313" key="2">
    <source>
        <dbReference type="EMBL" id="CAF1562574.1"/>
    </source>
</evidence>
<evidence type="ECO:0000313" key="1">
    <source>
        <dbReference type="EMBL" id="CAF1284765.1"/>
    </source>
</evidence>
<protein>
    <submittedName>
        <fullName evidence="1">Uncharacterized protein</fullName>
    </submittedName>
</protein>
<comment type="caution">
    <text evidence="1">The sequence shown here is derived from an EMBL/GenBank/DDBJ whole genome shotgun (WGS) entry which is preliminary data.</text>
</comment>
<dbReference type="Proteomes" id="UP000663870">
    <property type="component" value="Unassembled WGS sequence"/>
</dbReference>
<organism evidence="1 3">
    <name type="scientific">Rotaria sordida</name>
    <dbReference type="NCBI Taxonomy" id="392033"/>
    <lineage>
        <taxon>Eukaryota</taxon>
        <taxon>Metazoa</taxon>
        <taxon>Spiralia</taxon>
        <taxon>Gnathifera</taxon>
        <taxon>Rotifera</taxon>
        <taxon>Eurotatoria</taxon>
        <taxon>Bdelloidea</taxon>
        <taxon>Philodinida</taxon>
        <taxon>Philodinidae</taxon>
        <taxon>Rotaria</taxon>
    </lineage>
</organism>
<evidence type="ECO:0000313" key="3">
    <source>
        <dbReference type="Proteomes" id="UP000663854"/>
    </source>
</evidence>
<name>A0A815CU79_9BILA</name>
<gene>
    <name evidence="2" type="ORF">JXQ802_LOCUS44483</name>
    <name evidence="1" type="ORF">PYM288_LOCUS29074</name>
</gene>
<sequence length="183" mass="20906">MRLLSELVNAPRELDKLTHELSYILHLQAKMLQTRQYENDENLVTVIFKLKTLNGVDLSKVPRSATINATARALMRAAYGELACFNDLKDGEFDVLLGLIAHIHGQHISSVFVDSNSIKNSLQQMKHDTNKKSPLRKLKKSILKARKSTTAQERLARNDEDEEQQPHLKLLLPLSELVFFLMF</sequence>